<evidence type="ECO:0000313" key="10">
    <source>
        <dbReference type="Proteomes" id="UP001152888"/>
    </source>
</evidence>
<proteinExistence type="inferred from homology"/>
<dbReference type="AlphaFoldDB" id="A0A9P0PGJ4"/>
<dbReference type="PANTHER" id="PTHR22930:SF269">
    <property type="entry name" value="NUCLEASE HARBI1-LIKE PROTEIN"/>
    <property type="match status" value="1"/>
</dbReference>
<keyword evidence="5" id="KW-0479">Metal-binding</keyword>
<organism evidence="9 10">
    <name type="scientific">Acanthoscelides obtectus</name>
    <name type="common">Bean weevil</name>
    <name type="synonym">Bruchus obtectus</name>
    <dbReference type="NCBI Taxonomy" id="200917"/>
    <lineage>
        <taxon>Eukaryota</taxon>
        <taxon>Metazoa</taxon>
        <taxon>Ecdysozoa</taxon>
        <taxon>Arthropoda</taxon>
        <taxon>Hexapoda</taxon>
        <taxon>Insecta</taxon>
        <taxon>Pterygota</taxon>
        <taxon>Neoptera</taxon>
        <taxon>Endopterygota</taxon>
        <taxon>Coleoptera</taxon>
        <taxon>Polyphaga</taxon>
        <taxon>Cucujiformia</taxon>
        <taxon>Chrysomeloidea</taxon>
        <taxon>Chrysomelidae</taxon>
        <taxon>Bruchinae</taxon>
        <taxon>Bruchini</taxon>
        <taxon>Acanthoscelides</taxon>
    </lineage>
</organism>
<dbReference type="Proteomes" id="UP001152888">
    <property type="component" value="Unassembled WGS sequence"/>
</dbReference>
<keyword evidence="10" id="KW-1185">Reference proteome</keyword>
<evidence type="ECO:0000256" key="7">
    <source>
        <dbReference type="ARBA" id="ARBA00023242"/>
    </source>
</evidence>
<evidence type="ECO:0000259" key="8">
    <source>
        <dbReference type="Pfam" id="PF13359"/>
    </source>
</evidence>
<feature type="domain" description="DDE Tnp4" evidence="8">
    <location>
        <begin position="174"/>
        <end position="339"/>
    </location>
</feature>
<accession>A0A9P0PGJ4</accession>
<comment type="caution">
    <text evidence="9">The sequence shown here is derived from an EMBL/GenBank/DDBJ whole genome shotgun (WGS) entry which is preliminary data.</text>
</comment>
<dbReference type="GO" id="GO:0016787">
    <property type="term" value="F:hydrolase activity"/>
    <property type="evidence" value="ECO:0007669"/>
    <property type="project" value="UniProtKB-KW"/>
</dbReference>
<evidence type="ECO:0000256" key="2">
    <source>
        <dbReference type="ARBA" id="ARBA00004123"/>
    </source>
</evidence>
<comment type="similarity">
    <text evidence="3">Belongs to the HARBI1 family.</text>
</comment>
<evidence type="ECO:0000256" key="3">
    <source>
        <dbReference type="ARBA" id="ARBA00006958"/>
    </source>
</evidence>
<keyword evidence="4" id="KW-0540">Nuclease</keyword>
<dbReference type="EMBL" id="CAKOFQ010006966">
    <property type="protein sequence ID" value="CAH1984824.1"/>
    <property type="molecule type" value="Genomic_DNA"/>
</dbReference>
<dbReference type="GO" id="GO:0004518">
    <property type="term" value="F:nuclease activity"/>
    <property type="evidence" value="ECO:0007669"/>
    <property type="project" value="UniProtKB-KW"/>
</dbReference>
<sequence>MSNNKQIKIASAAYIVMHSCKRKNKRDKRWWVTQLYKSRDMYSGSTLLADLKFQEISGQFQNFVRMSSQHFELLINMIGPKIRKLNTRLRMAVPVKERLAITLRFLATGDSYTSMQYLFKVSEQLISSIVPETCRALIEVLKDYVKMPSTPEEWLLVSEQYQELRNFPNCLGAIYGKHVALQTPINSGSEYYNYKSHCSIVLLALVDANYNFIFADAGCQGRISDGGVFKHSTLYKRLQSNDLKIPTARSLPGRNQEVEYVFLGHEAFPLSKHIIKPFSGTHRKGSLERIFNYRLSRAQRIVENVFGISSSVFRILRKPILLEPEKAELVVMTIVLLHNFLRRNRHSRTLYNPTGTFDTDIDGQFVPGNWRETPNENMSSLIPIRCLPRKSPKEAQDIRNEFAAYFTSNGRVCWQDHYA</sequence>
<evidence type="ECO:0000313" key="9">
    <source>
        <dbReference type="EMBL" id="CAH1984824.1"/>
    </source>
</evidence>
<name>A0A9P0PGJ4_ACAOB</name>
<gene>
    <name evidence="9" type="ORF">ACAOBT_LOCUS16341</name>
</gene>
<evidence type="ECO:0000256" key="6">
    <source>
        <dbReference type="ARBA" id="ARBA00022801"/>
    </source>
</evidence>
<dbReference type="GO" id="GO:0005634">
    <property type="term" value="C:nucleus"/>
    <property type="evidence" value="ECO:0007669"/>
    <property type="project" value="UniProtKB-SubCell"/>
</dbReference>
<dbReference type="GO" id="GO:0046872">
    <property type="term" value="F:metal ion binding"/>
    <property type="evidence" value="ECO:0007669"/>
    <property type="project" value="UniProtKB-KW"/>
</dbReference>
<comment type="subcellular location">
    <subcellularLocation>
        <location evidence="2">Nucleus</location>
    </subcellularLocation>
</comment>
<evidence type="ECO:0000256" key="1">
    <source>
        <dbReference type="ARBA" id="ARBA00001968"/>
    </source>
</evidence>
<evidence type="ECO:0000256" key="5">
    <source>
        <dbReference type="ARBA" id="ARBA00022723"/>
    </source>
</evidence>
<reference evidence="9" key="1">
    <citation type="submission" date="2022-03" db="EMBL/GenBank/DDBJ databases">
        <authorList>
            <person name="Sayadi A."/>
        </authorList>
    </citation>
    <scope>NUCLEOTIDE SEQUENCE</scope>
</reference>
<evidence type="ECO:0000256" key="4">
    <source>
        <dbReference type="ARBA" id="ARBA00022722"/>
    </source>
</evidence>
<dbReference type="InterPro" id="IPR045249">
    <property type="entry name" value="HARBI1-like"/>
</dbReference>
<dbReference type="Pfam" id="PF13359">
    <property type="entry name" value="DDE_Tnp_4"/>
    <property type="match status" value="1"/>
</dbReference>
<dbReference type="PANTHER" id="PTHR22930">
    <property type="match status" value="1"/>
</dbReference>
<dbReference type="InterPro" id="IPR027806">
    <property type="entry name" value="HARBI1_dom"/>
</dbReference>
<keyword evidence="7" id="KW-0539">Nucleus</keyword>
<keyword evidence="6" id="KW-0378">Hydrolase</keyword>
<dbReference type="OrthoDB" id="8189124at2759"/>
<comment type="cofactor">
    <cofactor evidence="1">
        <name>a divalent metal cation</name>
        <dbReference type="ChEBI" id="CHEBI:60240"/>
    </cofactor>
</comment>
<protein>
    <recommendedName>
        <fullName evidence="8">DDE Tnp4 domain-containing protein</fullName>
    </recommendedName>
</protein>